<reference evidence="3 4" key="1">
    <citation type="journal article" date="2015" name="Nature">
        <title>rRNA introns, odd ribosomes, and small enigmatic genomes across a large radiation of phyla.</title>
        <authorList>
            <person name="Brown C.T."/>
            <person name="Hug L.A."/>
            <person name="Thomas B.C."/>
            <person name="Sharon I."/>
            <person name="Castelle C.J."/>
            <person name="Singh A."/>
            <person name="Wilkins M.J."/>
            <person name="Williams K.H."/>
            <person name="Banfield J.F."/>
        </authorList>
    </citation>
    <scope>NUCLEOTIDE SEQUENCE [LARGE SCALE GENOMIC DNA]</scope>
</reference>
<dbReference type="EMBL" id="LCQW01000006">
    <property type="protein sequence ID" value="KKW24596.1"/>
    <property type="molecule type" value="Genomic_DNA"/>
</dbReference>
<dbReference type="SUPFAM" id="SSF53756">
    <property type="entry name" value="UDP-Glycosyltransferase/glycogen phosphorylase"/>
    <property type="match status" value="2"/>
</dbReference>
<evidence type="ECO:0000259" key="2">
    <source>
        <dbReference type="Pfam" id="PF13439"/>
    </source>
</evidence>
<protein>
    <submittedName>
        <fullName evidence="3">Putative glycosyltransferase, type 1</fullName>
    </submittedName>
</protein>
<comment type="caution">
    <text evidence="3">The sequence shown here is derived from an EMBL/GenBank/DDBJ whole genome shotgun (WGS) entry which is preliminary data.</text>
</comment>
<proteinExistence type="predicted"/>
<feature type="domain" description="Glycosyltransferase subfamily 4-like N-terminal" evidence="2">
    <location>
        <begin position="440"/>
        <end position="562"/>
    </location>
</feature>
<dbReference type="PANTHER" id="PTHR45947">
    <property type="entry name" value="SULFOQUINOVOSYL TRANSFERASE SQD2"/>
    <property type="match status" value="1"/>
</dbReference>
<dbReference type="STRING" id="1618671.UY67_C0006G0051"/>
<feature type="domain" description="Glycosyltransferase subfamily 4-like N-terminal" evidence="2">
    <location>
        <begin position="15"/>
        <end position="193"/>
    </location>
</feature>
<keyword evidence="3" id="KW-0808">Transferase</keyword>
<organism evidence="3 4">
    <name type="scientific">Candidatus Kaiserbacteria bacterium GW2011_GWA2_52_12</name>
    <dbReference type="NCBI Taxonomy" id="1618671"/>
    <lineage>
        <taxon>Bacteria</taxon>
        <taxon>Candidatus Kaiseribacteriota</taxon>
    </lineage>
</organism>
<dbReference type="Gene3D" id="3.40.50.2000">
    <property type="entry name" value="Glycogen Phosphorylase B"/>
    <property type="match status" value="4"/>
</dbReference>
<gene>
    <name evidence="3" type="ORF">UY67_C0006G0051</name>
</gene>
<dbReference type="Pfam" id="PF00534">
    <property type="entry name" value="Glycos_transf_1"/>
    <property type="match status" value="1"/>
</dbReference>
<accession>A0A0G1X0U6</accession>
<dbReference type="Proteomes" id="UP000034273">
    <property type="component" value="Unassembled WGS sequence"/>
</dbReference>
<dbReference type="GO" id="GO:0016758">
    <property type="term" value="F:hexosyltransferase activity"/>
    <property type="evidence" value="ECO:0007669"/>
    <property type="project" value="TreeGrafter"/>
</dbReference>
<evidence type="ECO:0000313" key="3">
    <source>
        <dbReference type="EMBL" id="KKW24596.1"/>
    </source>
</evidence>
<name>A0A0G1X0U6_9BACT</name>
<dbReference type="AlphaFoldDB" id="A0A0G1X0U6"/>
<sequence>MRILIATGIFEPEAGGPATFAQKLARLLTEKGWDVTVLTYSTRAAYDFDTSYPFKLVRIKRGGKIFNRIRFFLAMLRHAGDRDLIYTLDVFAVGLPVALAAKFLGKPYVVRIGGDYLWEQWYLESGARPITLAEFYTRRMYTHGTYYLLYRIIRFVLSGARHVIFNSDVQKELYLRPYHLSARSVSVSYNPVPRTELAAIRRGRPNHEFVYWGRFNVMKNVTTLVRAFARAKLPDPYALVLIGSGPQAAKILETIQELRLERRVKMEPVMRPHEVFARIKDARAFVLPSWTDISPNQVHEALAIGLPGLVTKENYLKIRDQLPEMIDPDSIDDIASKLKILANERTYGDFVARFKAITFRHDWSEVVDEHRAIFASVVGKTESEVRVLQIGADRSKRGILYPDSAAMLRQKAYGATFGRLDIIGFSRTSDGRTPFAASPHVQVYPTNSILPLFYGLDALEIARDIPKPDVVSVQDPFEAGFAGWLIARMKGVPLHVQVHTDFLSPEYARLSLVNRARVWLAGFVLKRATRTRVVSDRIRSSFMSRFRLEIPITVLPIFVDIEKFKNAERLHEWPEGIEKFEYKLLVVSRVGAEKNIHLATEAFKRVAPPNSCLIIVGETDPAVRGDSRIFRVGAVDPERYFKSADLVLVPSKYEGYGLVIVEALAAGTPVLSTDVGIAREAGAIVTSPDKFGDALAEWFKHGPWEGHLKSYPYKNFDEYVRAYCDDIRACTTAMRSRSRIGRIKTRYKSATMCSSRYRPRRHSGDSVRIS</sequence>
<evidence type="ECO:0000259" key="1">
    <source>
        <dbReference type="Pfam" id="PF00534"/>
    </source>
</evidence>
<dbReference type="InterPro" id="IPR001296">
    <property type="entry name" value="Glyco_trans_1"/>
</dbReference>
<dbReference type="InterPro" id="IPR050194">
    <property type="entry name" value="Glycosyltransferase_grp1"/>
</dbReference>
<dbReference type="CDD" id="cd03801">
    <property type="entry name" value="GT4_PimA-like"/>
    <property type="match status" value="1"/>
</dbReference>
<dbReference type="PANTHER" id="PTHR45947:SF3">
    <property type="entry name" value="SULFOQUINOVOSYL TRANSFERASE SQD2"/>
    <property type="match status" value="1"/>
</dbReference>
<evidence type="ECO:0000313" key="4">
    <source>
        <dbReference type="Proteomes" id="UP000034273"/>
    </source>
</evidence>
<dbReference type="Pfam" id="PF13692">
    <property type="entry name" value="Glyco_trans_1_4"/>
    <property type="match status" value="1"/>
</dbReference>
<dbReference type="InterPro" id="IPR028098">
    <property type="entry name" value="Glyco_trans_4-like_N"/>
</dbReference>
<dbReference type="Pfam" id="PF13439">
    <property type="entry name" value="Glyco_transf_4"/>
    <property type="match status" value="2"/>
</dbReference>
<feature type="domain" description="Glycosyl transferase family 1" evidence="1">
    <location>
        <begin position="208"/>
        <end position="313"/>
    </location>
</feature>